<protein>
    <submittedName>
        <fullName evidence="2">Uncharacterized protein</fullName>
    </submittedName>
</protein>
<keyword evidence="3" id="KW-1185">Reference proteome</keyword>
<name>A0A0D3HV58_9ORYZ</name>
<organism evidence="2">
    <name type="scientific">Oryza barthii</name>
    <dbReference type="NCBI Taxonomy" id="65489"/>
    <lineage>
        <taxon>Eukaryota</taxon>
        <taxon>Viridiplantae</taxon>
        <taxon>Streptophyta</taxon>
        <taxon>Embryophyta</taxon>
        <taxon>Tracheophyta</taxon>
        <taxon>Spermatophyta</taxon>
        <taxon>Magnoliopsida</taxon>
        <taxon>Liliopsida</taxon>
        <taxon>Poales</taxon>
        <taxon>Poaceae</taxon>
        <taxon>BOP clade</taxon>
        <taxon>Oryzoideae</taxon>
        <taxon>Oryzeae</taxon>
        <taxon>Oryzinae</taxon>
        <taxon>Oryza</taxon>
    </lineage>
</organism>
<feature type="region of interest" description="Disordered" evidence="1">
    <location>
        <begin position="59"/>
        <end position="109"/>
    </location>
</feature>
<dbReference type="PaxDb" id="65489-OBART12G14080.1"/>
<evidence type="ECO:0000256" key="1">
    <source>
        <dbReference type="SAM" id="MobiDB-lite"/>
    </source>
</evidence>
<dbReference type="HOGENOM" id="CLU_2187967_0_0_1"/>
<dbReference type="Gramene" id="OBART12G14080.1">
    <property type="protein sequence ID" value="OBART12G14080.1"/>
    <property type="gene ID" value="OBART12G14080"/>
</dbReference>
<dbReference type="AlphaFoldDB" id="A0A0D3HV58"/>
<proteinExistence type="predicted"/>
<accession>A0A0D3HV58</accession>
<evidence type="ECO:0000313" key="3">
    <source>
        <dbReference type="Proteomes" id="UP000026960"/>
    </source>
</evidence>
<reference evidence="2" key="2">
    <citation type="submission" date="2015-03" db="UniProtKB">
        <authorList>
            <consortium name="EnsemblPlants"/>
        </authorList>
    </citation>
    <scope>IDENTIFICATION</scope>
</reference>
<sequence length="109" mass="11465">MTRKARGSGRGEGRSGSTAATVVLEWRGAGGWVDSKFRTSKSMVANYCLGDHAAGMVEPPFLASSAPTSTFPGDGSTDRSTSVPPRPRLLEENKTSFSVPAPVSPQLPR</sequence>
<evidence type="ECO:0000313" key="2">
    <source>
        <dbReference type="EnsemblPlants" id="OBART12G14080.1"/>
    </source>
</evidence>
<dbReference type="Proteomes" id="UP000026960">
    <property type="component" value="Chromosome 12"/>
</dbReference>
<dbReference type="EnsemblPlants" id="OBART12G14080.1">
    <property type="protein sequence ID" value="OBART12G14080.1"/>
    <property type="gene ID" value="OBART12G14080"/>
</dbReference>
<reference evidence="2" key="1">
    <citation type="journal article" date="2009" name="Rice">
        <title>De Novo Next Generation Sequencing of Plant Genomes.</title>
        <authorList>
            <person name="Rounsley S."/>
            <person name="Marri P.R."/>
            <person name="Yu Y."/>
            <person name="He R."/>
            <person name="Sisneros N."/>
            <person name="Goicoechea J.L."/>
            <person name="Lee S.J."/>
            <person name="Angelova A."/>
            <person name="Kudrna D."/>
            <person name="Luo M."/>
            <person name="Affourtit J."/>
            <person name="Desany B."/>
            <person name="Knight J."/>
            <person name="Niazi F."/>
            <person name="Egholm M."/>
            <person name="Wing R.A."/>
        </authorList>
    </citation>
    <scope>NUCLEOTIDE SEQUENCE [LARGE SCALE GENOMIC DNA]</scope>
    <source>
        <strain evidence="2">cv. IRGC 105608</strain>
    </source>
</reference>